<dbReference type="InterPro" id="IPR036388">
    <property type="entry name" value="WH-like_DNA-bd_sf"/>
</dbReference>
<dbReference type="GO" id="GO:0003677">
    <property type="term" value="F:DNA binding"/>
    <property type="evidence" value="ECO:0007669"/>
    <property type="project" value="InterPro"/>
</dbReference>
<dbReference type="PROSITE" id="PS50043">
    <property type="entry name" value="HTH_LUXR_2"/>
    <property type="match status" value="1"/>
</dbReference>
<dbReference type="Pfam" id="PF00196">
    <property type="entry name" value="GerE"/>
    <property type="match status" value="1"/>
</dbReference>
<proteinExistence type="predicted"/>
<dbReference type="EMBL" id="FMAF01000009">
    <property type="protein sequence ID" value="SCB37193.1"/>
    <property type="molecule type" value="Genomic_DNA"/>
</dbReference>
<dbReference type="GO" id="GO:0006355">
    <property type="term" value="P:regulation of DNA-templated transcription"/>
    <property type="evidence" value="ECO:0007669"/>
    <property type="project" value="InterPro"/>
</dbReference>
<dbReference type="RefSeq" id="WP_037200144.1">
    <property type="nucleotide sequence ID" value="NZ_FMAF01000009.1"/>
</dbReference>
<dbReference type="InterPro" id="IPR016032">
    <property type="entry name" value="Sig_transdc_resp-reg_C-effctor"/>
</dbReference>
<accession>A0A1C3WB71</accession>
<sequence>MRAFLFARATAAPPGWRRRRTRLNSSFPKREIACLSPASLGLTSEKIAKATGYRVNTVNSYLISAAKKLKAGNRTKAIADAIRRRLVA</sequence>
<dbReference type="SUPFAM" id="SSF46894">
    <property type="entry name" value="C-terminal effector domain of the bipartite response regulators"/>
    <property type="match status" value="1"/>
</dbReference>
<dbReference type="AlphaFoldDB" id="A0A1C3WB71"/>
<evidence type="ECO:0000259" key="1">
    <source>
        <dbReference type="PROSITE" id="PS50043"/>
    </source>
</evidence>
<reference evidence="2 3" key="1">
    <citation type="submission" date="2016-08" db="EMBL/GenBank/DDBJ databases">
        <authorList>
            <person name="Seilhamer J.J."/>
        </authorList>
    </citation>
    <scope>NUCLEOTIDE SEQUENCE [LARGE SCALE GENOMIC DNA]</scope>
    <source>
        <strain evidence="2 3">P1-7</strain>
    </source>
</reference>
<protein>
    <submittedName>
        <fullName evidence="2">Regulatory protein, luxR family</fullName>
    </submittedName>
</protein>
<dbReference type="InterPro" id="IPR000792">
    <property type="entry name" value="Tscrpt_reg_LuxR_C"/>
</dbReference>
<feature type="domain" description="HTH luxR-type" evidence="1">
    <location>
        <begin position="20"/>
        <end position="85"/>
    </location>
</feature>
<dbReference type="Gene3D" id="1.10.10.10">
    <property type="entry name" value="Winged helix-like DNA-binding domain superfamily/Winged helix DNA-binding domain"/>
    <property type="match status" value="1"/>
</dbReference>
<organism evidence="2 3">
    <name type="scientific">Rhizobium lusitanum</name>
    <dbReference type="NCBI Taxonomy" id="293958"/>
    <lineage>
        <taxon>Bacteria</taxon>
        <taxon>Pseudomonadati</taxon>
        <taxon>Pseudomonadota</taxon>
        <taxon>Alphaproteobacteria</taxon>
        <taxon>Hyphomicrobiales</taxon>
        <taxon>Rhizobiaceae</taxon>
        <taxon>Rhizobium/Agrobacterium group</taxon>
        <taxon>Rhizobium</taxon>
    </lineage>
</organism>
<dbReference type="SMART" id="SM00421">
    <property type="entry name" value="HTH_LUXR"/>
    <property type="match status" value="1"/>
</dbReference>
<gene>
    <name evidence="2" type="ORF">GA0061101_109181</name>
</gene>
<name>A0A1C3WB71_9HYPH</name>
<evidence type="ECO:0000313" key="2">
    <source>
        <dbReference type="EMBL" id="SCB37193.1"/>
    </source>
</evidence>
<evidence type="ECO:0000313" key="3">
    <source>
        <dbReference type="Proteomes" id="UP000199205"/>
    </source>
</evidence>
<dbReference type="PROSITE" id="PS00622">
    <property type="entry name" value="HTH_LUXR_1"/>
    <property type="match status" value="1"/>
</dbReference>
<dbReference type="Proteomes" id="UP000199205">
    <property type="component" value="Unassembled WGS sequence"/>
</dbReference>